<gene>
    <name evidence="1" type="ORF">DGYR_LOCUS13660</name>
</gene>
<accession>A0A7I8WE07</accession>
<protein>
    <submittedName>
        <fullName evidence="1">Uncharacterized protein</fullName>
    </submittedName>
</protein>
<evidence type="ECO:0000313" key="1">
    <source>
        <dbReference type="EMBL" id="CAD5126417.1"/>
    </source>
</evidence>
<dbReference type="EMBL" id="CAJFCJ010000047">
    <property type="protein sequence ID" value="CAD5126417.1"/>
    <property type="molecule type" value="Genomic_DNA"/>
</dbReference>
<organism evidence="1 2">
    <name type="scientific">Dimorphilus gyrociliatus</name>
    <dbReference type="NCBI Taxonomy" id="2664684"/>
    <lineage>
        <taxon>Eukaryota</taxon>
        <taxon>Metazoa</taxon>
        <taxon>Spiralia</taxon>
        <taxon>Lophotrochozoa</taxon>
        <taxon>Annelida</taxon>
        <taxon>Polychaeta</taxon>
        <taxon>Polychaeta incertae sedis</taxon>
        <taxon>Dinophilidae</taxon>
        <taxon>Dimorphilus</taxon>
    </lineage>
</organism>
<dbReference type="Proteomes" id="UP000549394">
    <property type="component" value="Unassembled WGS sequence"/>
</dbReference>
<name>A0A7I8WE07_9ANNE</name>
<dbReference type="AlphaFoldDB" id="A0A7I8WE07"/>
<proteinExistence type="predicted"/>
<evidence type="ECO:0000313" key="2">
    <source>
        <dbReference type="Proteomes" id="UP000549394"/>
    </source>
</evidence>
<comment type="caution">
    <text evidence="1">The sequence shown here is derived from an EMBL/GenBank/DDBJ whole genome shotgun (WGS) entry which is preliminary data.</text>
</comment>
<sequence length="70" mass="7863">MEEREIGVAFGPGIKQEFHVGLCITLGYDDIHFNAEACNHENGEKFDKEVNRKYAKVMAAKAWDISCCSP</sequence>
<keyword evidence="2" id="KW-1185">Reference proteome</keyword>
<reference evidence="1 2" key="1">
    <citation type="submission" date="2020-08" db="EMBL/GenBank/DDBJ databases">
        <authorList>
            <person name="Hejnol A."/>
        </authorList>
    </citation>
    <scope>NUCLEOTIDE SEQUENCE [LARGE SCALE GENOMIC DNA]</scope>
</reference>